<proteinExistence type="predicted"/>
<keyword evidence="1" id="KW-0812">Transmembrane</keyword>
<comment type="caution">
    <text evidence="3">The sequence shown here is derived from an EMBL/GenBank/DDBJ whole genome shotgun (WGS) entry which is preliminary data.</text>
</comment>
<feature type="domain" description="DUF6534" evidence="2">
    <location>
        <begin position="246"/>
        <end position="315"/>
    </location>
</feature>
<keyword evidence="1" id="KW-0472">Membrane</keyword>
<evidence type="ECO:0000313" key="4">
    <source>
        <dbReference type="Proteomes" id="UP001219525"/>
    </source>
</evidence>
<evidence type="ECO:0000256" key="1">
    <source>
        <dbReference type="SAM" id="Phobius"/>
    </source>
</evidence>
<protein>
    <recommendedName>
        <fullName evidence="2">DUF6534 domain-containing protein</fullName>
    </recommendedName>
</protein>
<name>A0AAD6VTA9_9AGAR</name>
<feature type="transmembrane region" description="Helical" evidence="1">
    <location>
        <begin position="133"/>
        <end position="151"/>
    </location>
</feature>
<organism evidence="3 4">
    <name type="scientific">Mycena pura</name>
    <dbReference type="NCBI Taxonomy" id="153505"/>
    <lineage>
        <taxon>Eukaryota</taxon>
        <taxon>Fungi</taxon>
        <taxon>Dikarya</taxon>
        <taxon>Basidiomycota</taxon>
        <taxon>Agaricomycotina</taxon>
        <taxon>Agaricomycetes</taxon>
        <taxon>Agaricomycetidae</taxon>
        <taxon>Agaricales</taxon>
        <taxon>Marasmiineae</taxon>
        <taxon>Mycenaceae</taxon>
        <taxon>Mycena</taxon>
    </lineage>
</organism>
<dbReference type="EMBL" id="JARJCW010000007">
    <property type="protein sequence ID" value="KAJ7222172.1"/>
    <property type="molecule type" value="Genomic_DNA"/>
</dbReference>
<accession>A0AAD6VTA9</accession>
<feature type="transmembrane region" description="Helical" evidence="1">
    <location>
        <begin position="22"/>
        <end position="46"/>
    </location>
</feature>
<evidence type="ECO:0000313" key="3">
    <source>
        <dbReference type="EMBL" id="KAJ7222172.1"/>
    </source>
</evidence>
<dbReference type="Proteomes" id="UP001219525">
    <property type="component" value="Unassembled WGS sequence"/>
</dbReference>
<evidence type="ECO:0000259" key="2">
    <source>
        <dbReference type="Pfam" id="PF20152"/>
    </source>
</evidence>
<keyword evidence="4" id="KW-1185">Reference proteome</keyword>
<dbReference type="AlphaFoldDB" id="A0AAD6VTA9"/>
<keyword evidence="1" id="KW-1133">Transmembrane helix</keyword>
<reference evidence="3" key="1">
    <citation type="submission" date="2023-03" db="EMBL/GenBank/DDBJ databases">
        <title>Massive genome expansion in bonnet fungi (Mycena s.s.) driven by repeated elements and novel gene families across ecological guilds.</title>
        <authorList>
            <consortium name="Lawrence Berkeley National Laboratory"/>
            <person name="Harder C.B."/>
            <person name="Miyauchi S."/>
            <person name="Viragh M."/>
            <person name="Kuo A."/>
            <person name="Thoen E."/>
            <person name="Andreopoulos B."/>
            <person name="Lu D."/>
            <person name="Skrede I."/>
            <person name="Drula E."/>
            <person name="Henrissat B."/>
            <person name="Morin E."/>
            <person name="Kohler A."/>
            <person name="Barry K."/>
            <person name="LaButti K."/>
            <person name="Morin E."/>
            <person name="Salamov A."/>
            <person name="Lipzen A."/>
            <person name="Mereny Z."/>
            <person name="Hegedus B."/>
            <person name="Baldrian P."/>
            <person name="Stursova M."/>
            <person name="Weitz H."/>
            <person name="Taylor A."/>
            <person name="Grigoriev I.V."/>
            <person name="Nagy L.G."/>
            <person name="Martin F."/>
            <person name="Kauserud H."/>
        </authorList>
    </citation>
    <scope>NUCLEOTIDE SEQUENCE</scope>
    <source>
        <strain evidence="3">9144</strain>
    </source>
</reference>
<feature type="transmembrane region" description="Helical" evidence="1">
    <location>
        <begin position="271"/>
        <end position="291"/>
    </location>
</feature>
<gene>
    <name evidence="3" type="ORF">GGX14DRAFT_662796</name>
</gene>
<dbReference type="InterPro" id="IPR045339">
    <property type="entry name" value="DUF6534"/>
</dbReference>
<dbReference type="Pfam" id="PF20152">
    <property type="entry name" value="DUF6534"/>
    <property type="match status" value="1"/>
</dbReference>
<feature type="transmembrane region" description="Helical" evidence="1">
    <location>
        <begin position="163"/>
        <end position="181"/>
    </location>
</feature>
<sequence length="381" mass="43147">MSANVTIPDTTGPTYAQIFDPVFWALMYIRFALSTILAASDGYLYFTRFNDKLGIRLLVGPVSFNDITVDELLCYPPTRTFDILSTALVCQSVYYYMLPHFGNFTPLNAVTKYFIFPSLLSPSSHYLLLRRELTVECLIAAVITFTSQMYFVYQLHMAKTPGITAKVMIALVVVLGTVGLVREAIFHKSGCVGIMFMFPENIFMHRNHAFAVRSSLTLSRMLIQRLFLLPPDFRWNRERLRSRRRADIIATIAMCMFLRTSSMLQSLMHLIINRAILVTAAQALLLITFFATSEHLYWLAVHISTTKLYVNTFCQALPLFLIPRSRTATRWGSSTNESTIINQRSLMLGTKNAAATQKGELNDTEYALDIQITTSSAVTEI</sequence>